<sequence>MRDRISSESAPELCGHPEIERPQSSLLIGLRRRRFEDRNKLIELAANCVCSGRGVLWFAGSSGASGPGRRPGLSLLFRWASRRRPSVAIPGAPIRFWRIWPSRKNAANYPRAKEDDGPHYDETQCAAKNGSHEQRPNHAQAFNWIWPGGWVPLVLGQDLVFVCLPGHLASDSWQSSRVSASKSLFDRFADEPALLICDGIKTRERLRRRVGARHDGGNSLRLRHICVSDGLGC</sequence>
<proteinExistence type="predicted"/>
<name>A0A1I3YQJ3_9HYPH</name>
<accession>A0A1I3YQJ3</accession>
<dbReference type="EMBL" id="FOSN01000006">
    <property type="protein sequence ID" value="SFK34053.1"/>
    <property type="molecule type" value="Genomic_DNA"/>
</dbReference>
<protein>
    <submittedName>
        <fullName evidence="1">Uncharacterized protein</fullName>
    </submittedName>
</protein>
<reference evidence="1 2" key="1">
    <citation type="submission" date="2016-10" db="EMBL/GenBank/DDBJ databases">
        <authorList>
            <person name="de Groot N.N."/>
        </authorList>
    </citation>
    <scope>NUCLEOTIDE SEQUENCE [LARGE SCALE GENOMIC DNA]</scope>
    <source>
        <strain evidence="1 2">NE2</strain>
    </source>
</reference>
<evidence type="ECO:0000313" key="2">
    <source>
        <dbReference type="Proteomes" id="UP000198755"/>
    </source>
</evidence>
<dbReference type="AlphaFoldDB" id="A0A1I3YQJ3"/>
<organism evidence="1 2">
    <name type="scientific">Methylocapsa palsarum</name>
    <dbReference type="NCBI Taxonomy" id="1612308"/>
    <lineage>
        <taxon>Bacteria</taxon>
        <taxon>Pseudomonadati</taxon>
        <taxon>Pseudomonadota</taxon>
        <taxon>Alphaproteobacteria</taxon>
        <taxon>Hyphomicrobiales</taxon>
        <taxon>Beijerinckiaceae</taxon>
        <taxon>Methylocapsa</taxon>
    </lineage>
</organism>
<keyword evidence="2" id="KW-1185">Reference proteome</keyword>
<evidence type="ECO:0000313" key="1">
    <source>
        <dbReference type="EMBL" id="SFK34053.1"/>
    </source>
</evidence>
<dbReference type="Proteomes" id="UP000198755">
    <property type="component" value="Unassembled WGS sequence"/>
</dbReference>
<gene>
    <name evidence="1" type="ORF">SAMN05444581_106102</name>
</gene>